<evidence type="ECO:0000256" key="2">
    <source>
        <dbReference type="ARBA" id="ARBA00004651"/>
    </source>
</evidence>
<feature type="transmembrane region" description="Helical" evidence="13">
    <location>
        <begin position="349"/>
        <end position="372"/>
    </location>
</feature>
<keyword evidence="9 13" id="KW-1133">Transmembrane helix</keyword>
<feature type="transmembrane region" description="Helical" evidence="13">
    <location>
        <begin position="195"/>
        <end position="217"/>
    </location>
</feature>
<comment type="subcellular location">
    <subcellularLocation>
        <location evidence="2">Cell membrane</location>
        <topology evidence="2">Multi-pass membrane protein</topology>
    </subcellularLocation>
</comment>
<evidence type="ECO:0000256" key="12">
    <source>
        <dbReference type="ARBA" id="ARBA00031636"/>
    </source>
</evidence>
<feature type="transmembrane region" description="Helical" evidence="13">
    <location>
        <begin position="93"/>
        <end position="114"/>
    </location>
</feature>
<proteinExistence type="inferred from homology"/>
<keyword evidence="11 13" id="KW-0472">Membrane</keyword>
<comment type="caution">
    <text evidence="14">The sequence shown here is derived from an EMBL/GenBank/DDBJ whole genome shotgun (WGS) entry which is preliminary data.</text>
</comment>
<sequence length="478" mass="51443">MKKYNMLTDSPGRSLFFFALPMIFGNLFQQFYSTVDSIIVGQFVGEDALAAVGASYSLTTVFIMIAIGGGIGASVITSQYLGAGLYKRMKTSVYTALISFVTVSIILGVFGLFFSSKILVGLNTPENILADAMLYLNIYFVGLPFLFMYNILSSIFNALGNSKTPLYLLIFSSLLNIVMDLLLVGGFGFGIAGAAVATVFAQGLSAVISFCILMYTLRGYAGQEEHKEQKEGERQQVKEVAVLTASEHGMEKEKSLFDVGMLGNMIKVAIPSMLQQSIVSIGMLLVQSVVNGFGSSVLAGYTAGTRIESVCIVPMIASGNAVSTFTAQNLGAGNSERVKKGYLAAVKMVVGFAVVICLVLTLFHGAIIRSFLERGSEPAAFETGNAYLSFIAFFFVCIGLKAITDGVLRGSGDVVIFTLANLVNLGIRVTIAFSMAPHWGVQAVWIAVPMGWSANFLISFVRYLTGKWSKKKLIKMEE</sequence>
<feature type="transmembrane region" description="Helical" evidence="13">
    <location>
        <begin position="384"/>
        <end position="403"/>
    </location>
</feature>
<dbReference type="PIRSF" id="PIRSF006603">
    <property type="entry name" value="DinF"/>
    <property type="match status" value="1"/>
</dbReference>
<dbReference type="Pfam" id="PF01554">
    <property type="entry name" value="MatE"/>
    <property type="match status" value="2"/>
</dbReference>
<dbReference type="Proteomes" id="UP001154420">
    <property type="component" value="Unassembled WGS sequence"/>
</dbReference>
<accession>A0A9X5BK38</accession>
<dbReference type="InterPro" id="IPR002528">
    <property type="entry name" value="MATE_fam"/>
</dbReference>
<keyword evidence="6" id="KW-0050">Antiport</keyword>
<gene>
    <name evidence="14" type="ORF">D5281_18120</name>
</gene>
<keyword evidence="5" id="KW-0813">Transport</keyword>
<feature type="transmembrane region" description="Helical" evidence="13">
    <location>
        <begin position="12"/>
        <end position="32"/>
    </location>
</feature>
<dbReference type="InterPro" id="IPR050222">
    <property type="entry name" value="MATE_MdtK"/>
</dbReference>
<feature type="transmembrane region" description="Helical" evidence="13">
    <location>
        <begin position="134"/>
        <end position="159"/>
    </location>
</feature>
<dbReference type="CDD" id="cd13138">
    <property type="entry name" value="MATE_yoeA_like"/>
    <property type="match status" value="1"/>
</dbReference>
<evidence type="ECO:0000256" key="4">
    <source>
        <dbReference type="ARBA" id="ARBA00020268"/>
    </source>
</evidence>
<evidence type="ECO:0000256" key="8">
    <source>
        <dbReference type="ARBA" id="ARBA00022692"/>
    </source>
</evidence>
<evidence type="ECO:0000256" key="1">
    <source>
        <dbReference type="ARBA" id="ARBA00003408"/>
    </source>
</evidence>
<dbReference type="NCBIfam" id="TIGR00797">
    <property type="entry name" value="matE"/>
    <property type="match status" value="1"/>
</dbReference>
<dbReference type="GO" id="GO:0015297">
    <property type="term" value="F:antiporter activity"/>
    <property type="evidence" value="ECO:0007669"/>
    <property type="project" value="UniProtKB-KW"/>
</dbReference>
<dbReference type="GO" id="GO:0042910">
    <property type="term" value="F:xenobiotic transmembrane transporter activity"/>
    <property type="evidence" value="ECO:0007669"/>
    <property type="project" value="InterPro"/>
</dbReference>
<dbReference type="AlphaFoldDB" id="A0A9X5BK38"/>
<keyword evidence="7" id="KW-1003">Cell membrane</keyword>
<dbReference type="OrthoDB" id="9776324at2"/>
<evidence type="ECO:0000256" key="6">
    <source>
        <dbReference type="ARBA" id="ARBA00022449"/>
    </source>
</evidence>
<feature type="transmembrane region" description="Helical" evidence="13">
    <location>
        <begin position="52"/>
        <end position="81"/>
    </location>
</feature>
<evidence type="ECO:0000256" key="13">
    <source>
        <dbReference type="SAM" id="Phobius"/>
    </source>
</evidence>
<dbReference type="PANTHER" id="PTHR43298:SF2">
    <property type="entry name" value="FMN_FAD EXPORTER YEEO-RELATED"/>
    <property type="match status" value="1"/>
</dbReference>
<feature type="transmembrane region" description="Helical" evidence="13">
    <location>
        <begin position="442"/>
        <end position="465"/>
    </location>
</feature>
<dbReference type="EMBL" id="QZDT01000039">
    <property type="protein sequence ID" value="NBJ94447.1"/>
    <property type="molecule type" value="Genomic_DNA"/>
</dbReference>
<dbReference type="PANTHER" id="PTHR43298">
    <property type="entry name" value="MULTIDRUG RESISTANCE PROTEIN NORM-RELATED"/>
    <property type="match status" value="1"/>
</dbReference>
<dbReference type="InterPro" id="IPR048279">
    <property type="entry name" value="MdtK-like"/>
</dbReference>
<dbReference type="GO" id="GO:0006811">
    <property type="term" value="P:monoatomic ion transport"/>
    <property type="evidence" value="ECO:0007669"/>
    <property type="project" value="UniProtKB-KW"/>
</dbReference>
<evidence type="ECO:0000256" key="5">
    <source>
        <dbReference type="ARBA" id="ARBA00022448"/>
    </source>
</evidence>
<dbReference type="GO" id="GO:0005886">
    <property type="term" value="C:plasma membrane"/>
    <property type="evidence" value="ECO:0007669"/>
    <property type="project" value="UniProtKB-SubCell"/>
</dbReference>
<comment type="similarity">
    <text evidence="3">Belongs to the multi antimicrobial extrusion (MATE) (TC 2.A.66.1) family.</text>
</comment>
<feature type="transmembrane region" description="Helical" evidence="13">
    <location>
        <begin position="415"/>
        <end position="436"/>
    </location>
</feature>
<keyword evidence="15" id="KW-1185">Reference proteome</keyword>
<evidence type="ECO:0000313" key="15">
    <source>
        <dbReference type="Proteomes" id="UP001154420"/>
    </source>
</evidence>
<keyword evidence="10" id="KW-0406">Ion transport</keyword>
<name>A0A9X5BK38_9FIRM</name>
<evidence type="ECO:0000256" key="9">
    <source>
        <dbReference type="ARBA" id="ARBA00022989"/>
    </source>
</evidence>
<evidence type="ECO:0000256" key="11">
    <source>
        <dbReference type="ARBA" id="ARBA00023136"/>
    </source>
</evidence>
<feature type="transmembrane region" description="Helical" evidence="13">
    <location>
        <begin position="166"/>
        <end position="189"/>
    </location>
</feature>
<evidence type="ECO:0000256" key="10">
    <source>
        <dbReference type="ARBA" id="ARBA00023065"/>
    </source>
</evidence>
<evidence type="ECO:0000256" key="7">
    <source>
        <dbReference type="ARBA" id="ARBA00022475"/>
    </source>
</evidence>
<evidence type="ECO:0000313" key="14">
    <source>
        <dbReference type="EMBL" id="NBJ94447.1"/>
    </source>
</evidence>
<reference evidence="14" key="1">
    <citation type="submission" date="2018-09" db="EMBL/GenBank/DDBJ databases">
        <title>Murine metabolic-syndrome-specific gut microbial biobank.</title>
        <authorList>
            <person name="Liu C."/>
        </authorList>
    </citation>
    <scope>NUCLEOTIDE SEQUENCE</scope>
    <source>
        <strain evidence="14">D42-62</strain>
    </source>
</reference>
<organism evidence="14 15">
    <name type="scientific">Parablautia muri</name>
    <dbReference type="NCBI Taxonomy" id="2320879"/>
    <lineage>
        <taxon>Bacteria</taxon>
        <taxon>Bacillati</taxon>
        <taxon>Bacillota</taxon>
        <taxon>Clostridia</taxon>
        <taxon>Lachnospirales</taxon>
        <taxon>Lachnospiraceae</taxon>
        <taxon>Parablautia</taxon>
    </lineage>
</organism>
<dbReference type="RefSeq" id="WP_160561476.1">
    <property type="nucleotide sequence ID" value="NZ_QZDT01000039.1"/>
</dbReference>
<protein>
    <recommendedName>
        <fullName evidence="4">Probable multidrug resistance protein NorM</fullName>
    </recommendedName>
    <alternativeName>
        <fullName evidence="12">Multidrug-efflux transporter</fullName>
    </alternativeName>
</protein>
<evidence type="ECO:0000256" key="3">
    <source>
        <dbReference type="ARBA" id="ARBA00010199"/>
    </source>
</evidence>
<comment type="function">
    <text evidence="1">Multidrug efflux pump.</text>
</comment>
<keyword evidence="8 13" id="KW-0812">Transmembrane</keyword>